<keyword evidence="3" id="KW-1003">Cell membrane</keyword>
<dbReference type="Pfam" id="PF03006">
    <property type="entry name" value="HlyIII"/>
    <property type="match status" value="1"/>
</dbReference>
<feature type="transmembrane region" description="Helical" evidence="7">
    <location>
        <begin position="81"/>
        <end position="99"/>
    </location>
</feature>
<organism evidence="8 9">
    <name type="scientific">Candidatus Clostridium helianthi</name>
    <dbReference type="NCBI Taxonomy" id="3381660"/>
    <lineage>
        <taxon>Bacteria</taxon>
        <taxon>Bacillati</taxon>
        <taxon>Bacillota</taxon>
        <taxon>Clostridia</taxon>
        <taxon>Eubacteriales</taxon>
        <taxon>Clostridiaceae</taxon>
        <taxon>Clostridium</taxon>
    </lineage>
</organism>
<evidence type="ECO:0000313" key="8">
    <source>
        <dbReference type="EMBL" id="MFL0168465.1"/>
    </source>
</evidence>
<dbReference type="RefSeq" id="WP_017209552.1">
    <property type="nucleotide sequence ID" value="NZ_JBJIAB010000057.1"/>
</dbReference>
<dbReference type="EMBL" id="JBJIAB010000057">
    <property type="protein sequence ID" value="MFL0168465.1"/>
    <property type="molecule type" value="Genomic_DNA"/>
</dbReference>
<dbReference type="PANTHER" id="PTHR20855">
    <property type="entry name" value="ADIPOR/PROGESTIN RECEPTOR-RELATED"/>
    <property type="match status" value="1"/>
</dbReference>
<comment type="caution">
    <text evidence="8">The sequence shown here is derived from an EMBL/GenBank/DDBJ whole genome shotgun (WGS) entry which is preliminary data.</text>
</comment>
<feature type="transmembrane region" description="Helical" evidence="7">
    <location>
        <begin position="12"/>
        <end position="33"/>
    </location>
</feature>
<sequence length="215" mass="23991">MEKYLREPINGLTHFIGAVLSLFALIAMLVKVYTRGSSTITFVSVLFFGISMILLYSASATYHSVIANDKVIKILKRLDHSMIFILIAGSYAPFCLVALNGKVGINLFLAVTICAVIGIAFKLCWVTCPRWLSSSMYIGIGWFAIFAIYPMSQVLSSFGLSWLVLGGIMYTIGGIIYALKSDKIKVWLFGRHEIFHIFIMLGTLCHFICVFVYII</sequence>
<evidence type="ECO:0000256" key="2">
    <source>
        <dbReference type="ARBA" id="ARBA00008488"/>
    </source>
</evidence>
<comment type="similarity">
    <text evidence="2">Belongs to the UPF0073 (Hly-III) family.</text>
</comment>
<dbReference type="NCBIfam" id="TIGR01065">
    <property type="entry name" value="hlyIII"/>
    <property type="match status" value="1"/>
</dbReference>
<feature type="transmembrane region" description="Helical" evidence="7">
    <location>
        <begin position="131"/>
        <end position="152"/>
    </location>
</feature>
<feature type="transmembrane region" description="Helical" evidence="7">
    <location>
        <begin position="39"/>
        <end position="60"/>
    </location>
</feature>
<evidence type="ECO:0000256" key="4">
    <source>
        <dbReference type="ARBA" id="ARBA00022692"/>
    </source>
</evidence>
<accession>A0ABW8SED1</accession>
<reference evidence="8 9" key="1">
    <citation type="submission" date="2024-11" db="EMBL/GenBank/DDBJ databases">
        <authorList>
            <person name="Heng Y.C."/>
            <person name="Lim A.C.H."/>
            <person name="Lee J.K.Y."/>
            <person name="Kittelmann S."/>
        </authorList>
    </citation>
    <scope>NUCLEOTIDE SEQUENCE [LARGE SCALE GENOMIC DNA]</scope>
    <source>
        <strain evidence="8 9">WILCCON 0112</strain>
    </source>
</reference>
<evidence type="ECO:0000256" key="5">
    <source>
        <dbReference type="ARBA" id="ARBA00022989"/>
    </source>
</evidence>
<evidence type="ECO:0000256" key="6">
    <source>
        <dbReference type="ARBA" id="ARBA00023136"/>
    </source>
</evidence>
<name>A0ABW8SED1_9CLOT</name>
<comment type="subcellular location">
    <subcellularLocation>
        <location evidence="1">Cell membrane</location>
        <topology evidence="1">Multi-pass membrane protein</topology>
    </subcellularLocation>
</comment>
<evidence type="ECO:0000313" key="9">
    <source>
        <dbReference type="Proteomes" id="UP001623600"/>
    </source>
</evidence>
<evidence type="ECO:0000256" key="1">
    <source>
        <dbReference type="ARBA" id="ARBA00004651"/>
    </source>
</evidence>
<dbReference type="PANTHER" id="PTHR20855:SF3">
    <property type="entry name" value="LD03007P"/>
    <property type="match status" value="1"/>
</dbReference>
<proteinExistence type="inferred from homology"/>
<gene>
    <name evidence="8" type="ORF">ACJDTP_25700</name>
</gene>
<feature type="transmembrane region" description="Helical" evidence="7">
    <location>
        <begin position="194"/>
        <end position="214"/>
    </location>
</feature>
<feature type="transmembrane region" description="Helical" evidence="7">
    <location>
        <begin position="105"/>
        <end position="124"/>
    </location>
</feature>
<keyword evidence="6 7" id="KW-0472">Membrane</keyword>
<dbReference type="InterPro" id="IPR004254">
    <property type="entry name" value="AdipoR/HlyIII-related"/>
</dbReference>
<keyword evidence="5 7" id="KW-1133">Transmembrane helix</keyword>
<evidence type="ECO:0000256" key="7">
    <source>
        <dbReference type="SAM" id="Phobius"/>
    </source>
</evidence>
<protein>
    <submittedName>
        <fullName evidence="8">Hemolysin III family protein</fullName>
    </submittedName>
</protein>
<keyword evidence="4 7" id="KW-0812">Transmembrane</keyword>
<dbReference type="InterPro" id="IPR005744">
    <property type="entry name" value="Hy-lIII"/>
</dbReference>
<feature type="transmembrane region" description="Helical" evidence="7">
    <location>
        <begin position="158"/>
        <end position="179"/>
    </location>
</feature>
<keyword evidence="9" id="KW-1185">Reference proteome</keyword>
<dbReference type="Proteomes" id="UP001623600">
    <property type="component" value="Unassembled WGS sequence"/>
</dbReference>
<evidence type="ECO:0000256" key="3">
    <source>
        <dbReference type="ARBA" id="ARBA00022475"/>
    </source>
</evidence>